<dbReference type="PANTHER" id="PTHR34351">
    <property type="entry name" value="SLR1927 PROTEIN-RELATED"/>
    <property type="match status" value="1"/>
</dbReference>
<accession>A0A9D0YXD0</accession>
<dbReference type="Proteomes" id="UP000886819">
    <property type="component" value="Unassembled WGS sequence"/>
</dbReference>
<reference evidence="2" key="1">
    <citation type="submission" date="2020-10" db="EMBL/GenBank/DDBJ databases">
        <authorList>
            <person name="Gilroy R."/>
        </authorList>
    </citation>
    <scope>NUCLEOTIDE SEQUENCE</scope>
    <source>
        <strain evidence="2">ChiHile30-977</strain>
    </source>
</reference>
<feature type="domain" description="DUF58" evidence="1">
    <location>
        <begin position="189"/>
        <end position="275"/>
    </location>
</feature>
<dbReference type="AlphaFoldDB" id="A0A9D0YXD0"/>
<sequence length="391" mass="42468">MTRRAAMALFCAAVLLLCALSTGGALFWLLIWLLALLMASSLVCVFWTRSTLQMGCLLNREQAVRGTRVQLTMTLTHRCPLPAAPVHLDVFAAGAEAYALYANVIPFRENAYAITLPCPHVGEYPAGVANAWVRDVFGLFSLRVAGQTQGRTLVVVPQVHLAPPLSFSPGESDNESVSRAFEDATLPTDVRAYQPGDELKKVHWKLSMRRKELLVRVYEQPMRPDALLLVDCAPPEGEGEAALCARDAICEAAASLASAALEQGAPVRMPLLGADPTDVTVSKGEELPQVLDALGRCAFDGSEAFERVLMLETRRLRRTGSTAIVTSRMNPAIADMILSIRRMGPKVRVLLASQANDEDREALVRRLRRNDVEVTQIGGEAAGKGEEDAHA</sequence>
<name>A0A9D0YXD0_9FIRM</name>
<reference evidence="2" key="2">
    <citation type="journal article" date="2021" name="PeerJ">
        <title>Extensive microbial diversity within the chicken gut microbiome revealed by metagenomics and culture.</title>
        <authorList>
            <person name="Gilroy R."/>
            <person name="Ravi A."/>
            <person name="Getino M."/>
            <person name="Pursley I."/>
            <person name="Horton D.L."/>
            <person name="Alikhan N.F."/>
            <person name="Baker D."/>
            <person name="Gharbi K."/>
            <person name="Hall N."/>
            <person name="Watson M."/>
            <person name="Adriaenssens E.M."/>
            <person name="Foster-Nyarko E."/>
            <person name="Jarju S."/>
            <person name="Secka A."/>
            <person name="Antonio M."/>
            <person name="Oren A."/>
            <person name="Chaudhuri R.R."/>
            <person name="La Ragione R."/>
            <person name="Hildebrand F."/>
            <person name="Pallen M.J."/>
        </authorList>
    </citation>
    <scope>NUCLEOTIDE SEQUENCE</scope>
    <source>
        <strain evidence="2">ChiHile30-977</strain>
    </source>
</reference>
<gene>
    <name evidence="2" type="ORF">IAA66_03125</name>
</gene>
<protein>
    <submittedName>
        <fullName evidence="2">DUF58 domain-containing protein</fullName>
    </submittedName>
</protein>
<dbReference type="Pfam" id="PF01882">
    <property type="entry name" value="DUF58"/>
    <property type="match status" value="1"/>
</dbReference>
<evidence type="ECO:0000313" key="3">
    <source>
        <dbReference type="Proteomes" id="UP000886819"/>
    </source>
</evidence>
<dbReference type="InterPro" id="IPR002881">
    <property type="entry name" value="DUF58"/>
</dbReference>
<comment type="caution">
    <text evidence="2">The sequence shown here is derived from an EMBL/GenBank/DDBJ whole genome shotgun (WGS) entry which is preliminary data.</text>
</comment>
<dbReference type="PANTHER" id="PTHR34351:SF2">
    <property type="entry name" value="DUF58 DOMAIN-CONTAINING PROTEIN"/>
    <property type="match status" value="1"/>
</dbReference>
<proteinExistence type="predicted"/>
<dbReference type="EMBL" id="DVFI01000041">
    <property type="protein sequence ID" value="HIQ62563.1"/>
    <property type="molecule type" value="Genomic_DNA"/>
</dbReference>
<evidence type="ECO:0000259" key="1">
    <source>
        <dbReference type="Pfam" id="PF01882"/>
    </source>
</evidence>
<evidence type="ECO:0000313" key="2">
    <source>
        <dbReference type="EMBL" id="HIQ62563.1"/>
    </source>
</evidence>
<organism evidence="2 3">
    <name type="scientific">Candidatus Avichristensenella intestinipullorum</name>
    <dbReference type="NCBI Taxonomy" id="2840693"/>
    <lineage>
        <taxon>Bacteria</taxon>
        <taxon>Bacillati</taxon>
        <taxon>Bacillota</taxon>
        <taxon>Clostridia</taxon>
        <taxon>Candidatus Avichristensenella</taxon>
    </lineage>
</organism>